<gene>
    <name evidence="2" type="ORF">PIB30_032846</name>
</gene>
<comment type="caution">
    <text evidence="2">The sequence shown here is derived from an EMBL/GenBank/DDBJ whole genome shotgun (WGS) entry which is preliminary data.</text>
</comment>
<evidence type="ECO:0000256" key="1">
    <source>
        <dbReference type="SAM" id="MobiDB-lite"/>
    </source>
</evidence>
<protein>
    <submittedName>
        <fullName evidence="2">Uncharacterized protein</fullName>
    </submittedName>
</protein>
<proteinExistence type="predicted"/>
<reference evidence="2 3" key="1">
    <citation type="journal article" date="2023" name="Plants (Basel)">
        <title>Bridging the Gap: Combining Genomics and Transcriptomics Approaches to Understand Stylosanthes scabra, an Orphan Legume from the Brazilian Caatinga.</title>
        <authorList>
            <person name="Ferreira-Neto J.R.C."/>
            <person name="da Silva M.D."/>
            <person name="Binneck E."/>
            <person name="de Melo N.F."/>
            <person name="da Silva R.H."/>
            <person name="de Melo A.L.T.M."/>
            <person name="Pandolfi V."/>
            <person name="Bustamante F.O."/>
            <person name="Brasileiro-Vidal A.C."/>
            <person name="Benko-Iseppon A.M."/>
        </authorList>
    </citation>
    <scope>NUCLEOTIDE SEQUENCE [LARGE SCALE GENOMIC DNA]</scope>
    <source>
        <tissue evidence="2">Leaves</tissue>
    </source>
</reference>
<feature type="region of interest" description="Disordered" evidence="1">
    <location>
        <begin position="209"/>
        <end position="230"/>
    </location>
</feature>
<evidence type="ECO:0000313" key="3">
    <source>
        <dbReference type="Proteomes" id="UP001341840"/>
    </source>
</evidence>
<evidence type="ECO:0000313" key="2">
    <source>
        <dbReference type="EMBL" id="MED6109366.1"/>
    </source>
</evidence>
<accession>A0ABU6QBV8</accession>
<dbReference type="EMBL" id="JASCZI010000146">
    <property type="protein sequence ID" value="MED6109366.1"/>
    <property type="molecule type" value="Genomic_DNA"/>
</dbReference>
<name>A0ABU6QBV8_9FABA</name>
<dbReference type="Proteomes" id="UP001341840">
    <property type="component" value="Unassembled WGS sequence"/>
</dbReference>
<keyword evidence="3" id="KW-1185">Reference proteome</keyword>
<feature type="compositionally biased region" description="Basic and acidic residues" evidence="1">
    <location>
        <begin position="210"/>
        <end position="230"/>
    </location>
</feature>
<organism evidence="2 3">
    <name type="scientific">Stylosanthes scabra</name>
    <dbReference type="NCBI Taxonomy" id="79078"/>
    <lineage>
        <taxon>Eukaryota</taxon>
        <taxon>Viridiplantae</taxon>
        <taxon>Streptophyta</taxon>
        <taxon>Embryophyta</taxon>
        <taxon>Tracheophyta</taxon>
        <taxon>Spermatophyta</taxon>
        <taxon>Magnoliopsida</taxon>
        <taxon>eudicotyledons</taxon>
        <taxon>Gunneridae</taxon>
        <taxon>Pentapetalae</taxon>
        <taxon>rosids</taxon>
        <taxon>fabids</taxon>
        <taxon>Fabales</taxon>
        <taxon>Fabaceae</taxon>
        <taxon>Papilionoideae</taxon>
        <taxon>50 kb inversion clade</taxon>
        <taxon>dalbergioids sensu lato</taxon>
        <taxon>Dalbergieae</taxon>
        <taxon>Pterocarpus clade</taxon>
        <taxon>Stylosanthes</taxon>
    </lineage>
</organism>
<sequence length="230" mass="26776">MFVEEARTRRDNKHVVKYGTRYQVMCESFPRDEFVQGEKVVHGRVWDPSVELVMIVRGEVGEHEVKTSITKEIVDEWKIIEVEQCPIYDTTKERDPSADITMLKYNEVDEDWAFQIDIESEVIEVKSGGRRACDTIGDGKDVESDGEWVLETAGEKGMLKPNDFGELEWKIVVRTPGLKNKENQPSKDLVDNYGTKEFYEDENFMSTLKELNEAQDLERRQAKRRESEEE</sequence>